<keyword evidence="1" id="KW-0472">Membrane</keyword>
<sequence>MTFPSLKNILLGKKYMGIEHFSLDNEEKIALLLIEKKKNELVITQKDKRTYSTILPEKFDKKLPFYLVINTNQVIQKEISEIDTSDEKLLHKAFPNLPWNEFYYEIWRLKTKSVIAISRKTYVNEIVSVYQKQGISIVGISLGICSISGIVNYSPKEELATNHQNISLKEENQIITAKTTPLSIIYDINGLEIPSTHLLAFSGILRLLLNNRLTSGNLTDYNYALYDNYNQKSFFSKGIQVMVGLLLVILLFNFFVFNNYYKKVQDISEQLLLNNTSQEEILKAKERVKIKELKVQNVLGISSTQCSLLINEITKQIPSSILLTELIYNPLEKKIKTDEPIIIQEKIITISGTTINNTAFTKWVEEIEKFKFIKEVVITNFGKNETAETLFSVKLILK</sequence>
<dbReference type="STRING" id="402612.FP2298"/>
<dbReference type="HOGENOM" id="CLU_692199_0_0_10"/>
<dbReference type="EMBL" id="AM398681">
    <property type="protein sequence ID" value="CAL44353.1"/>
    <property type="molecule type" value="Genomic_DNA"/>
</dbReference>
<name>A6H1X9_FLAPJ</name>
<keyword evidence="1" id="KW-0812">Transmembrane</keyword>
<dbReference type="EnsemblBacteria" id="CAL44353">
    <property type="protein sequence ID" value="CAL44353"/>
    <property type="gene ID" value="FP2298"/>
</dbReference>
<proteinExistence type="predicted"/>
<dbReference type="PATRIC" id="fig|402612.5.peg.2349"/>
<dbReference type="Proteomes" id="UP000006394">
    <property type="component" value="Chromosome"/>
</dbReference>
<keyword evidence="1" id="KW-1133">Transmembrane helix</keyword>
<gene>
    <name evidence="2" type="ordered locus">FP2298</name>
</gene>
<evidence type="ECO:0000313" key="2">
    <source>
        <dbReference type="EMBL" id="CAL44353.1"/>
    </source>
</evidence>
<evidence type="ECO:0000256" key="1">
    <source>
        <dbReference type="SAM" id="Phobius"/>
    </source>
</evidence>
<dbReference type="AlphaFoldDB" id="A6H1X9"/>
<feature type="transmembrane region" description="Helical" evidence="1">
    <location>
        <begin position="241"/>
        <end position="261"/>
    </location>
</feature>
<dbReference type="GeneID" id="66553403"/>
<dbReference type="KEGG" id="fps:FP2298"/>
<dbReference type="RefSeq" id="WP_011964387.1">
    <property type="nucleotide sequence ID" value="NC_009613.3"/>
</dbReference>
<accession>A6H1X9</accession>
<organism evidence="2 3">
    <name type="scientific">Flavobacterium psychrophilum (strain ATCC 49511 / DSM 21280 / CIP 103535 / JIP02/86)</name>
    <dbReference type="NCBI Taxonomy" id="402612"/>
    <lineage>
        <taxon>Bacteria</taxon>
        <taxon>Pseudomonadati</taxon>
        <taxon>Bacteroidota</taxon>
        <taxon>Flavobacteriia</taxon>
        <taxon>Flavobacteriales</taxon>
        <taxon>Flavobacteriaceae</taxon>
        <taxon>Flavobacterium</taxon>
    </lineage>
</organism>
<protein>
    <submittedName>
        <fullName evidence="2">Bacterial general secretion pathway protein</fullName>
    </submittedName>
</protein>
<dbReference type="eggNOG" id="ENOG502Z7VM">
    <property type="taxonomic scope" value="Bacteria"/>
</dbReference>
<dbReference type="OrthoDB" id="1186626at2"/>
<reference evidence="2 3" key="1">
    <citation type="journal article" date="2007" name="Nat. Biotechnol.">
        <title>Complete genome sequence of the fish pathogen Flavobacterium psychrophilum.</title>
        <authorList>
            <person name="Duchaud E."/>
            <person name="Boussaha M."/>
            <person name="Loux V."/>
            <person name="Bernardet J.F."/>
            <person name="Michel C."/>
            <person name="Kerouault B."/>
            <person name="Mondot S."/>
            <person name="Nicolas P."/>
            <person name="Bossy R."/>
            <person name="Caron C."/>
            <person name="Bessieres P."/>
            <person name="Gibrat J.F."/>
            <person name="Claverol S."/>
            <person name="Dumetz F."/>
            <person name="Le Henaff M."/>
            <person name="Benmansour A."/>
        </authorList>
    </citation>
    <scope>NUCLEOTIDE SEQUENCE [LARGE SCALE GENOMIC DNA]</scope>
    <source>
        <strain evidence="3">ATCC 49511 / DSM 21280 / CIP 103535 / JIP02/86</strain>
    </source>
</reference>
<keyword evidence="3" id="KW-1185">Reference proteome</keyword>
<evidence type="ECO:0000313" key="3">
    <source>
        <dbReference type="Proteomes" id="UP000006394"/>
    </source>
</evidence>